<evidence type="ECO:0000313" key="1">
    <source>
        <dbReference type="EMBL" id="MBC3898729.1"/>
    </source>
</evidence>
<keyword evidence="2" id="KW-1185">Reference proteome</keyword>
<protein>
    <submittedName>
        <fullName evidence="1">DUF2703 domain-containing protein</fullName>
    </submittedName>
</protein>
<dbReference type="EMBL" id="WJBE01000002">
    <property type="protein sequence ID" value="MBC3898729.1"/>
    <property type="molecule type" value="Genomic_DNA"/>
</dbReference>
<dbReference type="InterPro" id="IPR021219">
    <property type="entry name" value="DUF2703"/>
</dbReference>
<sequence length="182" mass="20085">MTNESNSGCCLGTTGCCGSVEEIKIIKNKIIIDFLYLDLSVCTRCQGTENTLDEALKEVTAVLEATGTEVQLNSIHVNTKELAVAHKFLSSPTIRVNGHDIQMEFKESMCESCGDLFGDVVDCRIWIYQGQEYNVAPKAMVIEGILKAVYGGNITADVAGQEYVMPENLKHFYDVMESKKLD</sequence>
<name>A0ABR6YU80_9FIRM</name>
<comment type="caution">
    <text evidence="1">The sequence shown here is derived from an EMBL/GenBank/DDBJ whole genome shotgun (WGS) entry which is preliminary data.</text>
</comment>
<dbReference type="Pfam" id="PF10865">
    <property type="entry name" value="DUF2703"/>
    <property type="match status" value="1"/>
</dbReference>
<reference evidence="1 2" key="1">
    <citation type="journal article" date="2020" name="mSystems">
        <title>Defining Genomic and Predicted Metabolic Features of the Acetobacterium Genus.</title>
        <authorList>
            <person name="Ross D.E."/>
            <person name="Marshall C.W."/>
            <person name="Gulliver D."/>
            <person name="May H.D."/>
            <person name="Norman R.S."/>
        </authorList>
    </citation>
    <scope>NUCLEOTIDE SEQUENCE [LARGE SCALE GENOMIC DNA]</scope>
    <source>
        <strain evidence="1 2">DSM 4132</strain>
    </source>
</reference>
<evidence type="ECO:0000313" key="2">
    <source>
        <dbReference type="Proteomes" id="UP000622405"/>
    </source>
</evidence>
<proteinExistence type="predicted"/>
<accession>A0ABR6YU80</accession>
<organism evidence="1 2">
    <name type="scientific">Acetobacterium malicum</name>
    <dbReference type="NCBI Taxonomy" id="52692"/>
    <lineage>
        <taxon>Bacteria</taxon>
        <taxon>Bacillati</taxon>
        <taxon>Bacillota</taxon>
        <taxon>Clostridia</taxon>
        <taxon>Eubacteriales</taxon>
        <taxon>Eubacteriaceae</taxon>
        <taxon>Acetobacterium</taxon>
    </lineage>
</organism>
<gene>
    <name evidence="1" type="ORF">GH811_03765</name>
</gene>
<dbReference type="Proteomes" id="UP000622405">
    <property type="component" value="Unassembled WGS sequence"/>
</dbReference>
<dbReference type="RefSeq" id="WP_186893334.1">
    <property type="nucleotide sequence ID" value="NZ_WJBE01000002.1"/>
</dbReference>